<protein>
    <recommendedName>
        <fullName evidence="2">alpha-L-rhamnosidase</fullName>
        <ecNumber evidence="2">3.2.1.40</ecNumber>
    </recommendedName>
</protein>
<dbReference type="RefSeq" id="WP_091486578.1">
    <property type="nucleotide sequence ID" value="NZ_LT629692.1"/>
</dbReference>
<evidence type="ECO:0000313" key="9">
    <source>
        <dbReference type="Proteomes" id="UP000199009"/>
    </source>
</evidence>
<organism evidence="8 9">
    <name type="scientific">Microbacterium pygmaeum</name>
    <dbReference type="NCBI Taxonomy" id="370764"/>
    <lineage>
        <taxon>Bacteria</taxon>
        <taxon>Bacillati</taxon>
        <taxon>Actinomycetota</taxon>
        <taxon>Actinomycetes</taxon>
        <taxon>Micrococcales</taxon>
        <taxon>Microbacteriaceae</taxon>
        <taxon>Microbacterium</taxon>
    </lineage>
</organism>
<evidence type="ECO:0000256" key="1">
    <source>
        <dbReference type="ARBA" id="ARBA00001445"/>
    </source>
</evidence>
<feature type="domain" description="Alpha-L-rhamnosidase concanavalin-like" evidence="4">
    <location>
        <begin position="364"/>
        <end position="460"/>
    </location>
</feature>
<dbReference type="Gene3D" id="2.60.120.260">
    <property type="entry name" value="Galactose-binding domain-like"/>
    <property type="match status" value="2"/>
</dbReference>
<dbReference type="EC" id="3.2.1.40" evidence="2"/>
<evidence type="ECO:0000256" key="3">
    <source>
        <dbReference type="ARBA" id="ARBA00022801"/>
    </source>
</evidence>
<dbReference type="InterPro" id="IPR008902">
    <property type="entry name" value="Rhamnosid_concanavalin"/>
</dbReference>
<accession>A0A1G7VM03</accession>
<evidence type="ECO:0000259" key="4">
    <source>
        <dbReference type="Pfam" id="PF05592"/>
    </source>
</evidence>
<sequence length="925" mass="100661">MTNRGDVPTGGATDLLSSSVLHISSAQAVSCTDLRVEYLRAPIAIGTDTPRFSWIVDHPQDAYEIVVARGAEPIWSSGPVESPQTSLVEYAGAALASDTDYTWRVRSRADAGGWSDWASSTFGTGLLDAADWSAAWVEPDQQDAVVERWSILDWIRGLGPQEPLEERLRPPQLLRHPFALGERPVRARLYATARGAYAATVNGLPADDQVLAPGSDTYEHRISVQTYDVTDALVEGENVLGVALADGWWAGRLGLTGSSAQYGTRTSAIWQLHVEYADGGSEVIGSGSGVRSSPGPWAYADLFVGEQFDRRAVPVGWDRPGFSDEGWTPVVEVGRDHALLKAFTGEPIRRVLELPAIEVVETPEGAIVDFGQVIAGRVRLRLHDTSPGQRIVLEHTETLAPGGSWFDNIQGINKEQTDIFVAAGDDDEWEPEFTFHGFRYARVTGLHAPLNRDDIVAVVIASDLEQTGAFSASDPRLDRLHQNVVWSQRGNFVSIPTDCPQREKVGWTGDIQAFVGAAANNAQVVPFLTRWLENLRADQLPDGRIPIFSPRSPFDADAAANAQGIGSIVAAAGWSDAIAIVPWTLYERYGDRRLLEHNYDALIRWIQYQRRTAASELPEALIDTALAPDRRARQALLYNTGAHFGDWLTPSTMEGKPVHEAIGIAPALTSEYLAPMFQARTLSIAARWADVLGRTADAAALATAAADVRAAFAAEYVDADGDLPVRLQGVYVLALAFDMVPTALRARTAARLVELVRERGNRLDTGFLSTPYLLDVLYDNGHPDVARALLWQSEMPSWLYEVDRGATTIWETWDAISPDGTIRPMSLNHYAPGAVDDVLFRRLAGIRSTSPGYRTAVIEPDLDSGLEHVHAHVGTPYGPLVVFWKRTGDGVEITVEVPVGVRAELVAAGHTVPLPSGTSTCTFPS</sequence>
<evidence type="ECO:0000259" key="5">
    <source>
        <dbReference type="Pfam" id="PF08531"/>
    </source>
</evidence>
<keyword evidence="3" id="KW-0378">Hydrolase</keyword>
<dbReference type="PANTHER" id="PTHR33307:SF6">
    <property type="entry name" value="ALPHA-RHAMNOSIDASE (EUROFUNG)-RELATED"/>
    <property type="match status" value="1"/>
</dbReference>
<gene>
    <name evidence="8" type="ORF">SAMN04489810_0757</name>
</gene>
<dbReference type="InterPro" id="IPR012341">
    <property type="entry name" value="6hp_glycosidase-like_sf"/>
</dbReference>
<feature type="domain" description="Alpha-L-rhamnosidase six-hairpin glycosidase" evidence="6">
    <location>
        <begin position="465"/>
        <end position="842"/>
    </location>
</feature>
<dbReference type="STRING" id="370764.SAMN04489810_0757"/>
<dbReference type="SUPFAM" id="SSF48208">
    <property type="entry name" value="Six-hairpin glycosidases"/>
    <property type="match status" value="1"/>
</dbReference>
<dbReference type="Pfam" id="PF17389">
    <property type="entry name" value="Bac_rhamnosid6H"/>
    <property type="match status" value="1"/>
</dbReference>
<dbReference type="Gene3D" id="2.60.420.10">
    <property type="entry name" value="Maltose phosphorylase, domain 3"/>
    <property type="match status" value="1"/>
</dbReference>
<dbReference type="PANTHER" id="PTHR33307">
    <property type="entry name" value="ALPHA-RHAMNOSIDASE (EUROFUNG)"/>
    <property type="match status" value="1"/>
</dbReference>
<evidence type="ECO:0000313" key="8">
    <source>
        <dbReference type="EMBL" id="SDG60793.1"/>
    </source>
</evidence>
<reference evidence="8 9" key="1">
    <citation type="submission" date="2016-10" db="EMBL/GenBank/DDBJ databases">
        <authorList>
            <person name="de Groot N.N."/>
        </authorList>
    </citation>
    <scope>NUCLEOTIDE SEQUENCE [LARGE SCALE GENOMIC DNA]</scope>
    <source>
        <strain evidence="8 9">DSM 23142</strain>
    </source>
</reference>
<dbReference type="EMBL" id="LT629692">
    <property type="protein sequence ID" value="SDG60793.1"/>
    <property type="molecule type" value="Genomic_DNA"/>
</dbReference>
<dbReference type="PIRSF" id="PIRSF010631">
    <property type="entry name" value="A-rhamnsds"/>
    <property type="match status" value="1"/>
</dbReference>
<dbReference type="Proteomes" id="UP000199009">
    <property type="component" value="Chromosome I"/>
</dbReference>
<dbReference type="InterPro" id="IPR008928">
    <property type="entry name" value="6-hairpin_glycosidase_sf"/>
</dbReference>
<dbReference type="GO" id="GO:0030596">
    <property type="term" value="F:alpha-L-rhamnosidase activity"/>
    <property type="evidence" value="ECO:0007669"/>
    <property type="project" value="UniProtKB-EC"/>
</dbReference>
<dbReference type="GO" id="GO:0005975">
    <property type="term" value="P:carbohydrate metabolic process"/>
    <property type="evidence" value="ECO:0007669"/>
    <property type="project" value="InterPro"/>
</dbReference>
<dbReference type="Gene3D" id="1.50.10.10">
    <property type="match status" value="1"/>
</dbReference>
<dbReference type="InterPro" id="IPR035398">
    <property type="entry name" value="Bac_rhamnosid_C"/>
</dbReference>
<dbReference type="InterPro" id="IPR013737">
    <property type="entry name" value="Bac_rhamnosid_N"/>
</dbReference>
<dbReference type="AlphaFoldDB" id="A0A1G7VM03"/>
<dbReference type="Pfam" id="PF08531">
    <property type="entry name" value="Bac_rhamnosid_N"/>
    <property type="match status" value="1"/>
</dbReference>
<dbReference type="Pfam" id="PF25788">
    <property type="entry name" value="Ig_Rha78A_N"/>
    <property type="match status" value="1"/>
</dbReference>
<dbReference type="InterPro" id="IPR016007">
    <property type="entry name" value="Alpha_rhamnosid"/>
</dbReference>
<dbReference type="InterPro" id="IPR035396">
    <property type="entry name" value="Bac_rhamnosid6H"/>
</dbReference>
<dbReference type="InterPro" id="IPR013783">
    <property type="entry name" value="Ig-like_fold"/>
</dbReference>
<evidence type="ECO:0000256" key="2">
    <source>
        <dbReference type="ARBA" id="ARBA00012652"/>
    </source>
</evidence>
<proteinExistence type="predicted"/>
<dbReference type="OrthoDB" id="9761045at2"/>
<keyword evidence="9" id="KW-1185">Reference proteome</keyword>
<evidence type="ECO:0000259" key="6">
    <source>
        <dbReference type="Pfam" id="PF17389"/>
    </source>
</evidence>
<name>A0A1G7VM03_9MICO</name>
<dbReference type="Pfam" id="PF17390">
    <property type="entry name" value="Bac_rhamnosid_C"/>
    <property type="match status" value="1"/>
</dbReference>
<dbReference type="Gene3D" id="2.60.40.10">
    <property type="entry name" value="Immunoglobulins"/>
    <property type="match status" value="1"/>
</dbReference>
<feature type="domain" description="Alpha-L-rhamnosidase C-terminal" evidence="7">
    <location>
        <begin position="845"/>
        <end position="906"/>
    </location>
</feature>
<feature type="domain" description="Bacterial alpha-L-rhamnosidase N-terminal" evidence="5">
    <location>
        <begin position="183"/>
        <end position="351"/>
    </location>
</feature>
<dbReference type="Pfam" id="PF05592">
    <property type="entry name" value="Bac_rhamnosid"/>
    <property type="match status" value="1"/>
</dbReference>
<comment type="catalytic activity">
    <reaction evidence="1">
        <text>Hydrolysis of terminal non-reducing alpha-L-rhamnose residues in alpha-L-rhamnosides.</text>
        <dbReference type="EC" id="3.2.1.40"/>
    </reaction>
</comment>
<evidence type="ECO:0000259" key="7">
    <source>
        <dbReference type="Pfam" id="PF17390"/>
    </source>
</evidence>